<keyword evidence="6" id="KW-0723">Serine/threonine-protein kinase</keyword>
<keyword evidence="16 23" id="KW-1133">Transmembrane helix</keyword>
<evidence type="ECO:0000256" key="22">
    <source>
        <dbReference type="PROSITE-ProRule" id="PRU10141"/>
    </source>
</evidence>
<dbReference type="FunFam" id="3.80.10.10:FF:000275">
    <property type="entry name" value="Leucine-rich repeat receptor-like protein kinase"/>
    <property type="match status" value="1"/>
</dbReference>
<dbReference type="Gene3D" id="3.80.10.10">
    <property type="entry name" value="Ribonuclease Inhibitor"/>
    <property type="match status" value="4"/>
</dbReference>
<evidence type="ECO:0000259" key="25">
    <source>
        <dbReference type="PROSITE" id="PS50011"/>
    </source>
</evidence>
<dbReference type="PROSITE" id="PS50011">
    <property type="entry name" value="PROTEIN_KINASE_DOM"/>
    <property type="match status" value="1"/>
</dbReference>
<keyword evidence="5" id="KW-1003">Cell membrane</keyword>
<keyword evidence="9" id="KW-0808">Transferase</keyword>
<keyword evidence="13 22" id="KW-0547">Nucleotide-binding</keyword>
<evidence type="ECO:0000256" key="15">
    <source>
        <dbReference type="ARBA" id="ARBA00022840"/>
    </source>
</evidence>
<dbReference type="PROSITE" id="PS00108">
    <property type="entry name" value="PROTEIN_KINASE_ST"/>
    <property type="match status" value="2"/>
</dbReference>
<dbReference type="InterPro" id="IPR011009">
    <property type="entry name" value="Kinase-like_dom_sf"/>
</dbReference>
<dbReference type="PANTHER" id="PTHR27008">
    <property type="entry name" value="OS04G0122200 PROTEIN"/>
    <property type="match status" value="1"/>
</dbReference>
<dbReference type="SUPFAM" id="SSF56112">
    <property type="entry name" value="Protein kinase-like (PK-like)"/>
    <property type="match status" value="2"/>
</dbReference>
<evidence type="ECO:0000256" key="2">
    <source>
        <dbReference type="ARBA" id="ARBA00008684"/>
    </source>
</evidence>
<proteinExistence type="inferred from homology"/>
<dbReference type="GO" id="GO:0005886">
    <property type="term" value="C:plasma membrane"/>
    <property type="evidence" value="ECO:0007669"/>
    <property type="project" value="UniProtKB-SubCell"/>
</dbReference>
<evidence type="ECO:0000256" key="19">
    <source>
        <dbReference type="ARBA" id="ARBA00023180"/>
    </source>
</evidence>
<feature type="transmembrane region" description="Helical" evidence="23">
    <location>
        <begin position="641"/>
        <end position="661"/>
    </location>
</feature>
<keyword evidence="10 23" id="KW-0812">Transmembrane</keyword>
<dbReference type="InterPro" id="IPR017441">
    <property type="entry name" value="Protein_kinase_ATP_BS"/>
</dbReference>
<evidence type="ECO:0000256" key="16">
    <source>
        <dbReference type="ARBA" id="ARBA00022989"/>
    </source>
</evidence>
<feature type="binding site" evidence="22">
    <location>
        <position position="727"/>
    </location>
    <ligand>
        <name>ATP</name>
        <dbReference type="ChEBI" id="CHEBI:30616"/>
    </ligand>
</feature>
<evidence type="ECO:0000313" key="26">
    <source>
        <dbReference type="EMBL" id="PPR99723.1"/>
    </source>
</evidence>
<dbReference type="GO" id="GO:0005524">
    <property type="term" value="F:ATP binding"/>
    <property type="evidence" value="ECO:0007669"/>
    <property type="project" value="UniProtKB-UniRule"/>
</dbReference>
<keyword evidence="19" id="KW-0325">Glycoprotein</keyword>
<evidence type="ECO:0000256" key="6">
    <source>
        <dbReference type="ARBA" id="ARBA00022527"/>
    </source>
</evidence>
<dbReference type="SUPFAM" id="SSF52058">
    <property type="entry name" value="L domain-like"/>
    <property type="match status" value="1"/>
</dbReference>
<feature type="chain" id="PRO_5015111705" description="non-specific serine/threonine protein kinase" evidence="24">
    <location>
        <begin position="21"/>
        <end position="1179"/>
    </location>
</feature>
<dbReference type="OrthoDB" id="676979at2759"/>
<keyword evidence="11 24" id="KW-0732">Signal</keyword>
<comment type="catalytic activity">
    <reaction evidence="20">
        <text>L-threonyl-[protein] + ATP = O-phospho-L-threonyl-[protein] + ADP + H(+)</text>
        <dbReference type="Rhea" id="RHEA:46608"/>
        <dbReference type="Rhea" id="RHEA-COMP:11060"/>
        <dbReference type="Rhea" id="RHEA-COMP:11605"/>
        <dbReference type="ChEBI" id="CHEBI:15378"/>
        <dbReference type="ChEBI" id="CHEBI:30013"/>
        <dbReference type="ChEBI" id="CHEBI:30616"/>
        <dbReference type="ChEBI" id="CHEBI:61977"/>
        <dbReference type="ChEBI" id="CHEBI:456216"/>
        <dbReference type="EC" id="2.7.11.1"/>
    </reaction>
</comment>
<evidence type="ECO:0000256" key="4">
    <source>
        <dbReference type="ARBA" id="ARBA00012513"/>
    </source>
</evidence>
<evidence type="ECO:0000256" key="10">
    <source>
        <dbReference type="ARBA" id="ARBA00022692"/>
    </source>
</evidence>
<dbReference type="FunFam" id="3.30.200.20:FF:000432">
    <property type="entry name" value="LRR receptor-like serine/threonine-protein kinase EFR"/>
    <property type="match status" value="1"/>
</dbReference>
<evidence type="ECO:0000256" key="12">
    <source>
        <dbReference type="ARBA" id="ARBA00022737"/>
    </source>
</evidence>
<evidence type="ECO:0000256" key="11">
    <source>
        <dbReference type="ARBA" id="ARBA00022729"/>
    </source>
</evidence>
<dbReference type="InterPro" id="IPR032675">
    <property type="entry name" value="LRR_dom_sf"/>
</dbReference>
<dbReference type="Pfam" id="PF00560">
    <property type="entry name" value="LRR_1"/>
    <property type="match status" value="6"/>
</dbReference>
<evidence type="ECO:0000256" key="24">
    <source>
        <dbReference type="SAM" id="SignalP"/>
    </source>
</evidence>
<dbReference type="SMART" id="SM00220">
    <property type="entry name" value="S_TKc"/>
    <property type="match status" value="1"/>
</dbReference>
<keyword evidence="18" id="KW-0675">Receptor</keyword>
<name>A0A2P5X8S3_GOSBA</name>
<dbReference type="EC" id="2.7.11.1" evidence="4"/>
<dbReference type="AlphaFoldDB" id="A0A2P5X8S3"/>
<evidence type="ECO:0000256" key="17">
    <source>
        <dbReference type="ARBA" id="ARBA00023136"/>
    </source>
</evidence>
<dbReference type="InterPro" id="IPR003591">
    <property type="entry name" value="Leu-rich_rpt_typical-subtyp"/>
</dbReference>
<evidence type="ECO:0000256" key="5">
    <source>
        <dbReference type="ARBA" id="ARBA00022475"/>
    </source>
</evidence>
<comment type="subcellular location">
    <subcellularLocation>
        <location evidence="1">Cell membrane</location>
        <topology evidence="1">Single-pass type I membrane protein</topology>
    </subcellularLocation>
</comment>
<dbReference type="InterPro" id="IPR008271">
    <property type="entry name" value="Ser/Thr_kinase_AS"/>
</dbReference>
<dbReference type="InterPro" id="IPR013210">
    <property type="entry name" value="LRR_N_plant-typ"/>
</dbReference>
<dbReference type="PANTHER" id="PTHR27008:SF592">
    <property type="entry name" value="LEUCINE-RICH REPEAT RECEPTOR-LIKE PROTEIN KINASE FAMILY PROTEIN-RELATED"/>
    <property type="match status" value="1"/>
</dbReference>
<keyword evidence="15 22" id="KW-0067">ATP-binding</keyword>
<evidence type="ECO:0000256" key="9">
    <source>
        <dbReference type="ARBA" id="ARBA00022679"/>
    </source>
</evidence>
<evidence type="ECO:0000313" key="27">
    <source>
        <dbReference type="Proteomes" id="UP000239757"/>
    </source>
</evidence>
<dbReference type="InterPro" id="IPR001611">
    <property type="entry name" value="Leu-rich_rpt"/>
</dbReference>
<keyword evidence="12" id="KW-0677">Repeat</keyword>
<dbReference type="Proteomes" id="UP000239757">
    <property type="component" value="Unassembled WGS sequence"/>
</dbReference>
<feature type="signal peptide" evidence="24">
    <location>
        <begin position="1"/>
        <end position="20"/>
    </location>
</feature>
<dbReference type="Gene3D" id="3.30.200.20">
    <property type="entry name" value="Phosphorylase Kinase, domain 1"/>
    <property type="match status" value="2"/>
</dbReference>
<evidence type="ECO:0000256" key="3">
    <source>
        <dbReference type="ARBA" id="ARBA00009592"/>
    </source>
</evidence>
<organism evidence="26 27">
    <name type="scientific">Gossypium barbadense</name>
    <name type="common">Sea Island cotton</name>
    <name type="synonym">Hibiscus barbadensis</name>
    <dbReference type="NCBI Taxonomy" id="3634"/>
    <lineage>
        <taxon>Eukaryota</taxon>
        <taxon>Viridiplantae</taxon>
        <taxon>Streptophyta</taxon>
        <taxon>Embryophyta</taxon>
        <taxon>Tracheophyta</taxon>
        <taxon>Spermatophyta</taxon>
        <taxon>Magnoliopsida</taxon>
        <taxon>eudicotyledons</taxon>
        <taxon>Gunneridae</taxon>
        <taxon>Pentapetalae</taxon>
        <taxon>rosids</taxon>
        <taxon>malvids</taxon>
        <taxon>Malvales</taxon>
        <taxon>Malvaceae</taxon>
        <taxon>Malvoideae</taxon>
        <taxon>Gossypium</taxon>
    </lineage>
</organism>
<dbReference type="PROSITE" id="PS00107">
    <property type="entry name" value="PROTEIN_KINASE_ATP"/>
    <property type="match status" value="1"/>
</dbReference>
<accession>A0A2P5X8S3</accession>
<keyword evidence="17 23" id="KW-0472">Membrane</keyword>
<dbReference type="EMBL" id="KZ665445">
    <property type="protein sequence ID" value="PPR99723.1"/>
    <property type="molecule type" value="Genomic_DNA"/>
</dbReference>
<dbReference type="Pfam" id="PF00069">
    <property type="entry name" value="Pkinase"/>
    <property type="match status" value="2"/>
</dbReference>
<evidence type="ECO:0000256" key="1">
    <source>
        <dbReference type="ARBA" id="ARBA00004251"/>
    </source>
</evidence>
<evidence type="ECO:0000256" key="23">
    <source>
        <dbReference type="SAM" id="Phobius"/>
    </source>
</evidence>
<dbReference type="SUPFAM" id="SSF52047">
    <property type="entry name" value="RNI-like"/>
    <property type="match status" value="1"/>
</dbReference>
<evidence type="ECO:0000256" key="20">
    <source>
        <dbReference type="ARBA" id="ARBA00047899"/>
    </source>
</evidence>
<comment type="similarity">
    <text evidence="2">Belongs to the protein kinase superfamily. Ser/Thr protein kinase family.</text>
</comment>
<keyword evidence="14" id="KW-0418">Kinase</keyword>
<feature type="domain" description="Protein kinase" evidence="25">
    <location>
        <begin position="697"/>
        <end position="1179"/>
    </location>
</feature>
<comment type="similarity">
    <text evidence="3">Belongs to the RLP family.</text>
</comment>
<evidence type="ECO:0000256" key="8">
    <source>
        <dbReference type="ARBA" id="ARBA00022614"/>
    </source>
</evidence>
<dbReference type="Gene3D" id="1.10.510.10">
    <property type="entry name" value="Transferase(Phosphotransferase) domain 1"/>
    <property type="match status" value="2"/>
</dbReference>
<dbReference type="InterPro" id="IPR000719">
    <property type="entry name" value="Prot_kinase_dom"/>
</dbReference>
<evidence type="ECO:0000256" key="7">
    <source>
        <dbReference type="ARBA" id="ARBA00022553"/>
    </source>
</evidence>
<evidence type="ECO:0000256" key="18">
    <source>
        <dbReference type="ARBA" id="ARBA00023170"/>
    </source>
</evidence>
<comment type="catalytic activity">
    <reaction evidence="21">
        <text>L-seryl-[protein] + ATP = O-phospho-L-seryl-[protein] + ADP + H(+)</text>
        <dbReference type="Rhea" id="RHEA:17989"/>
        <dbReference type="Rhea" id="RHEA-COMP:9863"/>
        <dbReference type="Rhea" id="RHEA-COMP:11604"/>
        <dbReference type="ChEBI" id="CHEBI:15378"/>
        <dbReference type="ChEBI" id="CHEBI:29999"/>
        <dbReference type="ChEBI" id="CHEBI:30616"/>
        <dbReference type="ChEBI" id="CHEBI:83421"/>
        <dbReference type="ChEBI" id="CHEBI:456216"/>
        <dbReference type="EC" id="2.7.11.1"/>
    </reaction>
</comment>
<evidence type="ECO:0000256" key="21">
    <source>
        <dbReference type="ARBA" id="ARBA00048679"/>
    </source>
</evidence>
<evidence type="ECO:0000256" key="14">
    <source>
        <dbReference type="ARBA" id="ARBA00022777"/>
    </source>
</evidence>
<sequence length="1179" mass="129407">MSNLLCFSLFLFSILSAATSRSINETETQALLAIKARILIDPYEVFVSWNGSRHFCDWPGVTCGRRHRRVTALRLPSLNLVGDLSPCIANLTFLKVINVGNNSFRGPIPLEVTQLHRLEELVLANNSFHGELPRHLARCSNLKFVNLNGNALGGEIHAELGSLSKLRMLQLAMNNFIGTIPPSIGNISSLQYLSLMQNQLEGRIPIELGHLSNLRFLQLASNKFSGTVPKELYNISSIFSFGLADNQLQGQVPPYISLSLPNLRFIYLGKNKFSGPIPTSIANATGLIQLDMGSNELSGPIPNLGSLQNLQALNFGDNFLDSSNDLSFLSSLTNCTNLSLLWLYKNNLTGVLPDSIGNLSTNLNQFRIETNFISGAIPKGIGNLAGLEYLGLFENMFTSTIPDSIGKMSKLKYLYAYTNRITGEIPLSLGNMTQLIVLSIEDNLLQGNIPVTMGNFIHLEQLDLSQNRLNATIPKEVFGLCSSIIAVSFASNGLTGTLPSEVGNCKNLILLDVSNNNLYGEIPSSLENCLMLELLSLQGNSFNGTIPSSFKRLRSIQVLDLSNNDFSGRIPMFLAEVPLVTDLNLSFNMFEGEVPMSGVFGNISAFSVIGNKKLCGGIKPLRLPVCPRETETKGKNFPHKVIIATSVILFVVLFSICLFVIKQRANWSRKKEGIASPLDKKHPKLSYAELLHSTDGFSSANLIGKGRYGSVYKGTLTSDCQKPIAVKVLDLQQRGADRTFKSECQVLKNLKHRNLVKVITSCSSIDFHGNDFKALVFEFMPNGSLETWLHPSSTELNHSTRLNLTHRLNIAIDVALALDYLHSQFGNPVVHCDLKPSNVLLDGDLTAYVSDFGLTQFLTMTAEFSIGEQSSSIGIRGTMGYIPPEYGMGKEISTFGQQRGAERTFKSECQVLKNLKHRNLVKVISSCSSIDFQGNDFKALVLEFMPNGSLETWLHPSSTELNHSTRLNLTQRLNIAIDVALALDYLHSQFGKPVVHCDLKPSNVLLDGDLTAYVSDFGLTKFLTMTAEYSIGEQSSSIGIRGTMGYIPPEYGLGKEVSTFGDVYSYGVVLMELFTGKRPTDSMFTGELSLRDYVKAALPDRAAEIADPWFNFENEAFDQNGQSSGGGTGNAGKWLGSVLGIGVACSTDSPIERMIIGDVLSELDNVRNRLIGDHRRRRA</sequence>
<dbReference type="Pfam" id="PF08263">
    <property type="entry name" value="LRRNT_2"/>
    <property type="match status" value="1"/>
</dbReference>
<keyword evidence="8" id="KW-0433">Leucine-rich repeat</keyword>
<reference evidence="26 27" key="1">
    <citation type="submission" date="2015-01" db="EMBL/GenBank/DDBJ databases">
        <title>Genome of allotetraploid Gossypium barbadense reveals genomic plasticity and fiber elongation in cotton evolution.</title>
        <authorList>
            <person name="Chen X."/>
            <person name="Liu X."/>
            <person name="Zhao B."/>
            <person name="Zheng H."/>
            <person name="Hu Y."/>
            <person name="Lu G."/>
            <person name="Yang C."/>
            <person name="Chen J."/>
            <person name="Shan C."/>
            <person name="Zhang L."/>
            <person name="Zhou Y."/>
            <person name="Wang L."/>
            <person name="Guo W."/>
            <person name="Bai Y."/>
            <person name="Ruan J."/>
            <person name="Shangguan X."/>
            <person name="Mao Y."/>
            <person name="Jiang J."/>
            <person name="Zhu Y."/>
            <person name="Lei J."/>
            <person name="Kang H."/>
            <person name="Chen S."/>
            <person name="He X."/>
            <person name="Wang R."/>
            <person name="Wang Y."/>
            <person name="Chen J."/>
            <person name="Wang L."/>
            <person name="Yu S."/>
            <person name="Wang B."/>
            <person name="Wei J."/>
            <person name="Song S."/>
            <person name="Lu X."/>
            <person name="Gao Z."/>
            <person name="Gu W."/>
            <person name="Deng X."/>
            <person name="Ma D."/>
            <person name="Wang S."/>
            <person name="Liang W."/>
            <person name="Fang L."/>
            <person name="Cai C."/>
            <person name="Zhu X."/>
            <person name="Zhou B."/>
            <person name="Zhang Y."/>
            <person name="Chen Z."/>
            <person name="Xu S."/>
            <person name="Zhu R."/>
            <person name="Wang S."/>
            <person name="Zhang T."/>
            <person name="Zhao G."/>
        </authorList>
    </citation>
    <scope>NUCLEOTIDE SEQUENCE [LARGE SCALE GENOMIC DNA]</scope>
    <source>
        <strain evidence="27">cv. Xinhai21</strain>
        <tissue evidence="26">Leaf</tissue>
    </source>
</reference>
<keyword evidence="7" id="KW-0597">Phosphoprotein</keyword>
<protein>
    <recommendedName>
        <fullName evidence="4">non-specific serine/threonine protein kinase</fullName>
        <ecNumber evidence="4">2.7.11.1</ecNumber>
    </recommendedName>
</protein>
<dbReference type="FunFam" id="3.80.10.10:FF:000288">
    <property type="entry name" value="LRR receptor-like serine/threonine-protein kinase EFR"/>
    <property type="match status" value="1"/>
</dbReference>
<dbReference type="GO" id="GO:0004674">
    <property type="term" value="F:protein serine/threonine kinase activity"/>
    <property type="evidence" value="ECO:0007669"/>
    <property type="project" value="UniProtKB-KW"/>
</dbReference>
<dbReference type="InterPro" id="IPR051809">
    <property type="entry name" value="Plant_receptor-like_S/T_kinase"/>
</dbReference>
<dbReference type="FunFam" id="3.80.10.10:FF:001158">
    <property type="entry name" value="Leucine-rich repeat protein kinase family protein"/>
    <property type="match status" value="1"/>
</dbReference>
<evidence type="ECO:0000256" key="13">
    <source>
        <dbReference type="ARBA" id="ARBA00022741"/>
    </source>
</evidence>
<dbReference type="SMART" id="SM00369">
    <property type="entry name" value="LRR_TYP"/>
    <property type="match status" value="6"/>
</dbReference>
<gene>
    <name evidence="26" type="ORF">GOBAR_AA20954</name>
</gene>
<dbReference type="FunFam" id="1.10.510.10:FF:000358">
    <property type="entry name" value="Putative leucine-rich repeat receptor-like serine/threonine-protein kinase"/>
    <property type="match status" value="2"/>
</dbReference>